<accession>A0A3B0SJ32</accession>
<dbReference type="InterPro" id="IPR026024">
    <property type="entry name" value="Chemotaxis_MeTrfase_CheR"/>
</dbReference>
<comment type="catalytic activity">
    <reaction evidence="1">
        <text>L-glutamyl-[protein] + S-adenosyl-L-methionine = [protein]-L-glutamate 5-O-methyl ester + S-adenosyl-L-homocysteine</text>
        <dbReference type="Rhea" id="RHEA:24452"/>
        <dbReference type="Rhea" id="RHEA-COMP:10208"/>
        <dbReference type="Rhea" id="RHEA-COMP:10311"/>
        <dbReference type="ChEBI" id="CHEBI:29973"/>
        <dbReference type="ChEBI" id="CHEBI:57856"/>
        <dbReference type="ChEBI" id="CHEBI:59789"/>
        <dbReference type="ChEBI" id="CHEBI:82795"/>
        <dbReference type="EC" id="2.1.1.80"/>
    </reaction>
</comment>
<dbReference type="InterPro" id="IPR000780">
    <property type="entry name" value="CheR_MeTrfase"/>
</dbReference>
<dbReference type="PANTHER" id="PTHR24422">
    <property type="entry name" value="CHEMOTAXIS PROTEIN METHYLTRANSFERASE"/>
    <property type="match status" value="1"/>
</dbReference>
<keyword evidence="3 7" id="KW-0489">Methyltransferase</keyword>
<dbReference type="SMART" id="SM00138">
    <property type="entry name" value="MeTrc"/>
    <property type="match status" value="1"/>
</dbReference>
<protein>
    <recommendedName>
        <fullName evidence="2">protein-glutamate O-methyltransferase</fullName>
        <ecNumber evidence="2">2.1.1.80</ecNumber>
    </recommendedName>
</protein>
<evidence type="ECO:0000256" key="4">
    <source>
        <dbReference type="ARBA" id="ARBA00022679"/>
    </source>
</evidence>
<name>A0A3B0SJ32_9ZZZZ</name>
<dbReference type="Gene3D" id="1.10.155.10">
    <property type="entry name" value="Chemotaxis receptor methyltransferase CheR, N-terminal domain"/>
    <property type="match status" value="1"/>
</dbReference>
<dbReference type="InterPro" id="IPR022642">
    <property type="entry name" value="CheR_C"/>
</dbReference>
<dbReference type="PIRSF" id="PIRSF000410">
    <property type="entry name" value="CheR"/>
    <property type="match status" value="1"/>
</dbReference>
<dbReference type="CDD" id="cd02440">
    <property type="entry name" value="AdoMet_MTases"/>
    <property type="match status" value="1"/>
</dbReference>
<dbReference type="EC" id="2.1.1.80" evidence="2"/>
<dbReference type="GO" id="GO:0008983">
    <property type="term" value="F:protein-glutamate O-methyltransferase activity"/>
    <property type="evidence" value="ECO:0007669"/>
    <property type="project" value="UniProtKB-EC"/>
</dbReference>
<evidence type="ECO:0000256" key="3">
    <source>
        <dbReference type="ARBA" id="ARBA00022603"/>
    </source>
</evidence>
<dbReference type="SUPFAM" id="SSF47757">
    <property type="entry name" value="Chemotaxis receptor methyltransferase CheR, N-terminal domain"/>
    <property type="match status" value="1"/>
</dbReference>
<dbReference type="InterPro" id="IPR022641">
    <property type="entry name" value="CheR_N"/>
</dbReference>
<feature type="domain" description="CheR-type methyltransferase" evidence="6">
    <location>
        <begin position="14"/>
        <end position="292"/>
    </location>
</feature>
<dbReference type="EMBL" id="UOEH01000428">
    <property type="protein sequence ID" value="VAW04203.1"/>
    <property type="molecule type" value="Genomic_DNA"/>
</dbReference>
<dbReference type="AlphaFoldDB" id="A0A3B0SJ32"/>
<dbReference type="GO" id="GO:0032259">
    <property type="term" value="P:methylation"/>
    <property type="evidence" value="ECO:0007669"/>
    <property type="project" value="UniProtKB-KW"/>
</dbReference>
<dbReference type="InterPro" id="IPR050903">
    <property type="entry name" value="Bact_Chemotaxis_MeTrfase"/>
</dbReference>
<reference evidence="7" key="1">
    <citation type="submission" date="2018-06" db="EMBL/GenBank/DDBJ databases">
        <authorList>
            <person name="Zhirakovskaya E."/>
        </authorList>
    </citation>
    <scope>NUCLEOTIDE SEQUENCE</scope>
</reference>
<dbReference type="SUPFAM" id="SSF53335">
    <property type="entry name" value="S-adenosyl-L-methionine-dependent methyltransferases"/>
    <property type="match status" value="1"/>
</dbReference>
<sequence length="294" mass="33040">MQTSTQRANKTEAITPGEYLFTADDFQQIATLIKDASGISLTESKVSLVYSRLAKRLRAKDIKTFREYCAFVKSDDGAEERNNMLNALTTNVTRFFREPHHFDILKSSVLPPLLAQAKRGGSVRIWSSACSSGEEPYSIALTLLSLLPDAASYDIKILATDIDKNILDKAQNGVYRTSNVEPVPTNLQQKYFNKVGKAGEELCVNDTVKKLITFRPLNLIRPWPVKGPFDFIFCRNVVIYFEEDTQQELWQKYYNVLAPGGWLFIGHSERVTGPAAAAFSSEGMTAYRDKTGRE</sequence>
<dbReference type="PROSITE" id="PS50123">
    <property type="entry name" value="CHER"/>
    <property type="match status" value="1"/>
</dbReference>
<dbReference type="PANTHER" id="PTHR24422:SF19">
    <property type="entry name" value="CHEMOTAXIS PROTEIN METHYLTRANSFERASE"/>
    <property type="match status" value="1"/>
</dbReference>
<evidence type="ECO:0000313" key="7">
    <source>
        <dbReference type="EMBL" id="VAW04203.1"/>
    </source>
</evidence>
<dbReference type="Gene3D" id="3.40.50.150">
    <property type="entry name" value="Vaccinia Virus protein VP39"/>
    <property type="match status" value="1"/>
</dbReference>
<dbReference type="PRINTS" id="PR00996">
    <property type="entry name" value="CHERMTFRASE"/>
</dbReference>
<evidence type="ECO:0000256" key="5">
    <source>
        <dbReference type="ARBA" id="ARBA00022691"/>
    </source>
</evidence>
<dbReference type="InterPro" id="IPR036804">
    <property type="entry name" value="CheR_N_sf"/>
</dbReference>
<organism evidence="7">
    <name type="scientific">hydrothermal vent metagenome</name>
    <dbReference type="NCBI Taxonomy" id="652676"/>
    <lineage>
        <taxon>unclassified sequences</taxon>
        <taxon>metagenomes</taxon>
        <taxon>ecological metagenomes</taxon>
    </lineage>
</organism>
<evidence type="ECO:0000256" key="1">
    <source>
        <dbReference type="ARBA" id="ARBA00001541"/>
    </source>
</evidence>
<proteinExistence type="predicted"/>
<keyword evidence="4 7" id="KW-0808">Transferase</keyword>
<dbReference type="InterPro" id="IPR029063">
    <property type="entry name" value="SAM-dependent_MTases_sf"/>
</dbReference>
<evidence type="ECO:0000259" key="6">
    <source>
        <dbReference type="PROSITE" id="PS50123"/>
    </source>
</evidence>
<gene>
    <name evidence="7" type="ORF">MNBD_ALPHA05-2076</name>
</gene>
<keyword evidence="5" id="KW-0949">S-adenosyl-L-methionine</keyword>
<dbReference type="Pfam" id="PF01739">
    <property type="entry name" value="CheR"/>
    <property type="match status" value="1"/>
</dbReference>
<dbReference type="Pfam" id="PF03705">
    <property type="entry name" value="CheR_N"/>
    <property type="match status" value="1"/>
</dbReference>
<evidence type="ECO:0000256" key="2">
    <source>
        <dbReference type="ARBA" id="ARBA00012534"/>
    </source>
</evidence>